<keyword evidence="2 3" id="KW-0378">Hydrolase</keyword>
<evidence type="ECO:0000313" key="4">
    <source>
        <dbReference type="Proteomes" id="UP000553193"/>
    </source>
</evidence>
<dbReference type="EMBL" id="JACIDJ010000001">
    <property type="protein sequence ID" value="MBB3897835.1"/>
    <property type="molecule type" value="Genomic_DNA"/>
</dbReference>
<comment type="caution">
    <text evidence="3">The sequence shown here is derived from an EMBL/GenBank/DDBJ whole genome shotgun (WGS) entry which is preliminary data.</text>
</comment>
<evidence type="ECO:0000256" key="1">
    <source>
        <dbReference type="ARBA" id="ARBA00005953"/>
    </source>
</evidence>
<dbReference type="Pfam" id="PF13279">
    <property type="entry name" value="4HBT_2"/>
    <property type="match status" value="1"/>
</dbReference>
<dbReference type="PANTHER" id="PTHR31793:SF27">
    <property type="entry name" value="NOVEL THIOESTERASE SUPERFAMILY DOMAIN AND SAPOSIN A-TYPE DOMAIN CONTAINING PROTEIN (0610012H03RIK)"/>
    <property type="match status" value="1"/>
</dbReference>
<dbReference type="InterPro" id="IPR050563">
    <property type="entry name" value="4-hydroxybenzoyl-CoA_TE"/>
</dbReference>
<dbReference type="Gene3D" id="3.10.129.10">
    <property type="entry name" value="Hotdog Thioesterase"/>
    <property type="match status" value="1"/>
</dbReference>
<evidence type="ECO:0000313" key="3">
    <source>
        <dbReference type="EMBL" id="MBB3897835.1"/>
    </source>
</evidence>
<reference evidence="3 4" key="1">
    <citation type="submission" date="2020-08" db="EMBL/GenBank/DDBJ databases">
        <title>Genomic Encyclopedia of Type Strains, Phase IV (KMG-IV): sequencing the most valuable type-strain genomes for metagenomic binning, comparative biology and taxonomic classification.</title>
        <authorList>
            <person name="Goeker M."/>
        </authorList>
    </citation>
    <scope>NUCLEOTIDE SEQUENCE [LARGE SCALE GENOMIC DNA]</scope>
    <source>
        <strain evidence="3 4">DSM 19979</strain>
    </source>
</reference>
<dbReference type="CDD" id="cd00586">
    <property type="entry name" value="4HBT"/>
    <property type="match status" value="1"/>
</dbReference>
<dbReference type="Proteomes" id="UP000553193">
    <property type="component" value="Unassembled WGS sequence"/>
</dbReference>
<protein>
    <submittedName>
        <fullName evidence="3">Acyl-CoA thioester hydrolase</fullName>
        <ecNumber evidence="3">3.1.2.-</ecNumber>
    </submittedName>
</protein>
<dbReference type="InterPro" id="IPR029069">
    <property type="entry name" value="HotDog_dom_sf"/>
</dbReference>
<organism evidence="3 4">
    <name type="scientific">Roseococcus suduntuyensis</name>
    <dbReference type="NCBI Taxonomy" id="455361"/>
    <lineage>
        <taxon>Bacteria</taxon>
        <taxon>Pseudomonadati</taxon>
        <taxon>Pseudomonadota</taxon>
        <taxon>Alphaproteobacteria</taxon>
        <taxon>Acetobacterales</taxon>
        <taxon>Roseomonadaceae</taxon>
        <taxon>Roseococcus</taxon>
    </lineage>
</organism>
<dbReference type="AlphaFoldDB" id="A0A840ACI4"/>
<dbReference type="PANTHER" id="PTHR31793">
    <property type="entry name" value="4-HYDROXYBENZOYL-COA THIOESTERASE FAMILY MEMBER"/>
    <property type="match status" value="1"/>
</dbReference>
<gene>
    <name evidence="3" type="ORF">GGQ83_001261</name>
</gene>
<name>A0A840ACI4_9PROT</name>
<dbReference type="SUPFAM" id="SSF54637">
    <property type="entry name" value="Thioesterase/thiol ester dehydrase-isomerase"/>
    <property type="match status" value="1"/>
</dbReference>
<accession>A0A840ACI4</accession>
<dbReference type="GO" id="GO:0047617">
    <property type="term" value="F:fatty acyl-CoA hydrolase activity"/>
    <property type="evidence" value="ECO:0007669"/>
    <property type="project" value="TreeGrafter"/>
</dbReference>
<dbReference type="EC" id="3.1.2.-" evidence="3"/>
<proteinExistence type="inferred from homology"/>
<evidence type="ECO:0000256" key="2">
    <source>
        <dbReference type="ARBA" id="ARBA00022801"/>
    </source>
</evidence>
<keyword evidence="4" id="KW-1185">Reference proteome</keyword>
<comment type="similarity">
    <text evidence="1">Belongs to the 4-hydroxybenzoyl-CoA thioesterase family.</text>
</comment>
<sequence>MTGSMTEEFGVQGEWTLAKRHTIRWAECDLYGHVNHAAYLIMFEDMRIEHWASLGQVLRADAPGPVVAKLEARYVRAIGFQEEVLLTLRCPSLRRTSYVHDYAVWKNGLVFECQALLVCVKDGVSTPIPDEARRLMVERDGARQA</sequence>